<dbReference type="SUPFAM" id="SSF48452">
    <property type="entry name" value="TPR-like"/>
    <property type="match status" value="1"/>
</dbReference>
<proteinExistence type="predicted"/>
<dbReference type="OrthoDB" id="1793985at2"/>
<dbReference type="Proteomes" id="UP000010847">
    <property type="component" value="Chromosome"/>
</dbReference>
<protein>
    <recommendedName>
        <fullName evidence="3">Tetratricopeptide repeat protein</fullName>
    </recommendedName>
</protein>
<sequence>MSRRKRKRNSRVKGIFFLGIVALAILLAQPIFHLFQIRSAQDRFDMSKTASEIAWVKEKAPWLVKIPLVEDSALWLSLNQGEKVTDQQLLKHDDDKYRFWLLQLKLQQSQFTEANQILPTISSSTTQSLSQGLIDMAQGNYDVAYEQLNATSDLKLTKEEKVLKRLTLSRSLLGRGDQLEAKKEWEKAKSLAPEHPLVLEEEFDLALINADWKEAEHLSAEMEQWSKYDQNFDFQVKKALLYLALGETTQWENVLTTLNQTSKGKFYQMYLLGVQKYQEGEWKTAQTMLMESLNGELSTAIRNDANQALKQVSERLNADVALQKYQ</sequence>
<dbReference type="HOGENOM" id="CLU_823161_0_0_9"/>
<dbReference type="AlphaFoldDB" id="W0EH27"/>
<gene>
    <name evidence="1" type="ORF">DESME_06450</name>
</gene>
<dbReference type="InterPro" id="IPR011990">
    <property type="entry name" value="TPR-like_helical_dom_sf"/>
</dbReference>
<keyword evidence="2" id="KW-1185">Reference proteome</keyword>
<dbReference type="RefSeq" id="WP_006715587.1">
    <property type="nucleotide sequence ID" value="NZ_CP007032.1"/>
</dbReference>
<dbReference type="KEGG" id="dmt:DESME_06450"/>
<accession>W0EH27</accession>
<organism evidence="1 2">
    <name type="scientific">Desulfitobacterium metallireducens DSM 15288</name>
    <dbReference type="NCBI Taxonomy" id="871968"/>
    <lineage>
        <taxon>Bacteria</taxon>
        <taxon>Bacillati</taxon>
        <taxon>Bacillota</taxon>
        <taxon>Clostridia</taxon>
        <taxon>Eubacteriales</taxon>
        <taxon>Desulfitobacteriaceae</taxon>
        <taxon>Desulfitobacterium</taxon>
    </lineage>
</organism>
<dbReference type="eggNOG" id="ENOG50340I2">
    <property type="taxonomic scope" value="Bacteria"/>
</dbReference>
<reference evidence="1 2" key="1">
    <citation type="submission" date="2013-12" db="EMBL/GenBank/DDBJ databases">
        <authorList>
            <consortium name="DOE Joint Genome Institute"/>
            <person name="Smidt H."/>
            <person name="Huntemann M."/>
            <person name="Han J."/>
            <person name="Chen A."/>
            <person name="Kyrpides N."/>
            <person name="Mavromatis K."/>
            <person name="Markowitz V."/>
            <person name="Palaniappan K."/>
            <person name="Ivanova N."/>
            <person name="Schaumberg A."/>
            <person name="Pati A."/>
            <person name="Liolios K."/>
            <person name="Nordberg H.P."/>
            <person name="Cantor M.N."/>
            <person name="Hua S.X."/>
            <person name="Woyke T."/>
        </authorList>
    </citation>
    <scope>NUCLEOTIDE SEQUENCE [LARGE SCALE GENOMIC DNA]</scope>
    <source>
        <strain evidence="2">DSM 15288</strain>
    </source>
</reference>
<name>W0EH27_9FIRM</name>
<evidence type="ECO:0000313" key="1">
    <source>
        <dbReference type="EMBL" id="AHF08519.1"/>
    </source>
</evidence>
<evidence type="ECO:0000313" key="2">
    <source>
        <dbReference type="Proteomes" id="UP000010847"/>
    </source>
</evidence>
<dbReference type="Gene3D" id="1.25.40.10">
    <property type="entry name" value="Tetratricopeptide repeat domain"/>
    <property type="match status" value="1"/>
</dbReference>
<evidence type="ECO:0008006" key="3">
    <source>
        <dbReference type="Google" id="ProtNLM"/>
    </source>
</evidence>
<dbReference type="EMBL" id="CP007032">
    <property type="protein sequence ID" value="AHF08519.1"/>
    <property type="molecule type" value="Genomic_DNA"/>
</dbReference>